<keyword evidence="2" id="KW-1185">Reference proteome</keyword>
<dbReference type="Gene3D" id="2.60.120.200">
    <property type="match status" value="1"/>
</dbReference>
<dbReference type="EMBL" id="JAUCML010000016">
    <property type="protein sequence ID" value="MDM7886741.1"/>
    <property type="molecule type" value="Genomic_DNA"/>
</dbReference>
<protein>
    <submittedName>
        <fullName evidence="1">DUF1349 domain-containing protein</fullName>
    </submittedName>
</protein>
<dbReference type="PANTHER" id="PTHR35332">
    <property type="entry name" value="REGULATION OF ENOLASE PROTEIN 1"/>
    <property type="match status" value="1"/>
</dbReference>
<dbReference type="InterPro" id="IPR013320">
    <property type="entry name" value="ConA-like_dom_sf"/>
</dbReference>
<dbReference type="Proteomes" id="UP001237823">
    <property type="component" value="Unassembled WGS sequence"/>
</dbReference>
<name>A0ABT7TAZ8_9MICO</name>
<dbReference type="PANTHER" id="PTHR35332:SF2">
    <property type="entry name" value="REGULATION OF ENOLASE PROTEIN 1"/>
    <property type="match status" value="1"/>
</dbReference>
<comment type="caution">
    <text evidence="1">The sequence shown here is derived from an EMBL/GenBank/DDBJ whole genome shotgun (WGS) entry which is preliminary data.</text>
</comment>
<accession>A0ABT7TAZ8</accession>
<dbReference type="SUPFAM" id="SSF49899">
    <property type="entry name" value="Concanavalin A-like lectins/glucanases"/>
    <property type="match status" value="1"/>
</dbReference>
<evidence type="ECO:0000313" key="1">
    <source>
        <dbReference type="EMBL" id="MDM7886741.1"/>
    </source>
</evidence>
<organism evidence="1 2">
    <name type="scientific">Curtobacterium citri</name>
    <dbReference type="NCBI Taxonomy" id="3055139"/>
    <lineage>
        <taxon>Bacteria</taxon>
        <taxon>Bacillati</taxon>
        <taxon>Actinomycetota</taxon>
        <taxon>Actinomycetes</taxon>
        <taxon>Micrococcales</taxon>
        <taxon>Microbacteriaceae</taxon>
        <taxon>Curtobacterium</taxon>
    </lineage>
</organism>
<gene>
    <name evidence="1" type="ORF">QUG92_16650</name>
</gene>
<proteinExistence type="predicted"/>
<dbReference type="InterPro" id="IPR009784">
    <property type="entry name" value="DUF1349"/>
</dbReference>
<evidence type="ECO:0000313" key="2">
    <source>
        <dbReference type="Proteomes" id="UP001237823"/>
    </source>
</evidence>
<reference evidence="1 2" key="1">
    <citation type="submission" date="2023-06" db="EMBL/GenBank/DDBJ databases">
        <authorList>
            <person name="Feng G."/>
            <person name="Li J."/>
            <person name="Zhu H."/>
        </authorList>
    </citation>
    <scope>NUCLEOTIDE SEQUENCE [LARGE SCALE GENOMIC DNA]</scope>
    <source>
        <strain evidence="1 2">RHCKG23</strain>
    </source>
</reference>
<sequence>MSASGLDALLTDGRWTHEPAAAELDGDVLRVTAVEGSDAWRTTSYGFVHDSEHALLRPTDGAFAVEVSFVLDFTEQFDQAGLFLRVDEREWIKAGVERSDGVPQVGAVVTHGTSDWSVGPVPAWTGRTVTVRASRSGDAVTIRAWAEGEEPRLVRVAHLDPGAVVAAGLFCAAPTRSGLTVSFTGCRFGEPDASLH</sequence>
<dbReference type="RefSeq" id="WP_289460039.1">
    <property type="nucleotide sequence ID" value="NZ_JAUCML010000016.1"/>
</dbReference>
<dbReference type="Pfam" id="PF07081">
    <property type="entry name" value="DUF1349"/>
    <property type="match status" value="1"/>
</dbReference>